<evidence type="ECO:0000313" key="2">
    <source>
        <dbReference type="Proteomes" id="UP000626109"/>
    </source>
</evidence>
<name>A0A813J9Z1_POLGL</name>
<feature type="non-terminal residue" evidence="1">
    <location>
        <position position="1"/>
    </location>
</feature>
<dbReference type="Proteomes" id="UP000626109">
    <property type="component" value="Unassembled WGS sequence"/>
</dbReference>
<dbReference type="AlphaFoldDB" id="A0A813J9Z1"/>
<gene>
    <name evidence="1" type="ORF">PGLA2088_LOCUS18565</name>
</gene>
<sequence length="109" mass="11824">AQLGVKFEFLDDPFSADLILCESAQVPRLLQDPARPPGQFVIAVESGDSASVFTEPAVLRHPAVLAAVKHHVWKPRWPPCPTRPISAEGQLSGVVHQVVLRALEKAEKG</sequence>
<feature type="non-terminal residue" evidence="1">
    <location>
        <position position="109"/>
    </location>
</feature>
<comment type="caution">
    <text evidence="1">The sequence shown here is derived from an EMBL/GenBank/DDBJ whole genome shotgun (WGS) entry which is preliminary data.</text>
</comment>
<dbReference type="EMBL" id="CAJNNW010024635">
    <property type="protein sequence ID" value="CAE8673494.1"/>
    <property type="molecule type" value="Genomic_DNA"/>
</dbReference>
<reference evidence="1" key="1">
    <citation type="submission" date="2021-02" db="EMBL/GenBank/DDBJ databases">
        <authorList>
            <person name="Dougan E. K."/>
            <person name="Rhodes N."/>
            <person name="Thang M."/>
            <person name="Chan C."/>
        </authorList>
    </citation>
    <scope>NUCLEOTIDE SEQUENCE</scope>
</reference>
<protein>
    <submittedName>
        <fullName evidence="1">Uncharacterized protein</fullName>
    </submittedName>
</protein>
<organism evidence="1 2">
    <name type="scientific">Polarella glacialis</name>
    <name type="common">Dinoflagellate</name>
    <dbReference type="NCBI Taxonomy" id="89957"/>
    <lineage>
        <taxon>Eukaryota</taxon>
        <taxon>Sar</taxon>
        <taxon>Alveolata</taxon>
        <taxon>Dinophyceae</taxon>
        <taxon>Suessiales</taxon>
        <taxon>Suessiaceae</taxon>
        <taxon>Polarella</taxon>
    </lineage>
</organism>
<evidence type="ECO:0000313" key="1">
    <source>
        <dbReference type="EMBL" id="CAE8673494.1"/>
    </source>
</evidence>
<accession>A0A813J9Z1</accession>
<proteinExistence type="predicted"/>